<dbReference type="PANTHER" id="PTHR15326">
    <property type="entry name" value="SPERMATOGENESIS-ASSOCIATED PROTEIN 2/TAMOZHENNIC"/>
    <property type="match status" value="1"/>
</dbReference>
<evidence type="ECO:0000313" key="3">
    <source>
        <dbReference type="EMBL" id="KAF5889278.1"/>
    </source>
</evidence>
<evidence type="ECO:0000259" key="2">
    <source>
        <dbReference type="Pfam" id="PF21388"/>
    </source>
</evidence>
<organism evidence="3 4">
    <name type="scientific">Clarias magur</name>
    <name type="common">Asian catfish</name>
    <name type="synonym">Macropteronotus magur</name>
    <dbReference type="NCBI Taxonomy" id="1594786"/>
    <lineage>
        <taxon>Eukaryota</taxon>
        <taxon>Metazoa</taxon>
        <taxon>Chordata</taxon>
        <taxon>Craniata</taxon>
        <taxon>Vertebrata</taxon>
        <taxon>Euteleostomi</taxon>
        <taxon>Actinopterygii</taxon>
        <taxon>Neopterygii</taxon>
        <taxon>Teleostei</taxon>
        <taxon>Ostariophysi</taxon>
        <taxon>Siluriformes</taxon>
        <taxon>Clariidae</taxon>
        <taxon>Clarias</taxon>
    </lineage>
</organism>
<dbReference type="EMBL" id="QNUK01000834">
    <property type="protein sequence ID" value="KAF5889278.1"/>
    <property type="molecule type" value="Genomic_DNA"/>
</dbReference>
<dbReference type="OrthoDB" id="9837000at2759"/>
<dbReference type="GO" id="GO:0005737">
    <property type="term" value="C:cytoplasm"/>
    <property type="evidence" value="ECO:0007669"/>
    <property type="project" value="TreeGrafter"/>
</dbReference>
<name>A0A8J4X0N0_CLAMG</name>
<dbReference type="Pfam" id="PF21388">
    <property type="entry name" value="SPATA2_PUB-like"/>
    <property type="match status" value="1"/>
</dbReference>
<feature type="domain" description="Spermatogenesis-associated protein 2 PUB-like" evidence="2">
    <location>
        <begin position="106"/>
        <end position="143"/>
    </location>
</feature>
<comment type="caution">
    <text evidence="3">The sequence shown here is derived from an EMBL/GenBank/DDBJ whole genome shotgun (WGS) entry which is preliminary data.</text>
</comment>
<evidence type="ECO:0000313" key="4">
    <source>
        <dbReference type="Proteomes" id="UP000727407"/>
    </source>
</evidence>
<feature type="non-terminal residue" evidence="3">
    <location>
        <position position="143"/>
    </location>
</feature>
<sequence>LCCLFTHTHARNTHAMTNISGGETAKAGHQDVLERYVSFYSRVWSEGGVRVCEDTQLMEQARQVLLTPGQEAHTFTLLPFYPTVIDIISSASTPSSTSNTTSSTSSTSISSVLQHLSKAFEVLELFCINLFLFPWRKEIKILK</sequence>
<accession>A0A8J4X0N0</accession>
<dbReference type="Proteomes" id="UP000727407">
    <property type="component" value="Unassembled WGS sequence"/>
</dbReference>
<dbReference type="AlphaFoldDB" id="A0A8J4X0N0"/>
<dbReference type="InterPro" id="IPR048839">
    <property type="entry name" value="SPATA2_PUB-like"/>
</dbReference>
<protein>
    <submittedName>
        <fullName evidence="3">Spermatogenesis-associated protein 2-like</fullName>
    </submittedName>
</protein>
<gene>
    <name evidence="3" type="ORF">DAT39_021021</name>
</gene>
<dbReference type="PANTHER" id="PTHR15326:SF9">
    <property type="entry name" value="SPERMATOGENESIS-ASSOCIATED PROTEIN 2"/>
    <property type="match status" value="1"/>
</dbReference>
<keyword evidence="4" id="KW-1185">Reference proteome</keyword>
<reference evidence="3" key="1">
    <citation type="submission" date="2020-07" db="EMBL/GenBank/DDBJ databases">
        <title>Clarias magur genome sequencing, assembly and annotation.</title>
        <authorList>
            <person name="Kushwaha B."/>
            <person name="Kumar R."/>
            <person name="Das P."/>
            <person name="Joshi C.G."/>
            <person name="Kumar D."/>
            <person name="Nagpure N.S."/>
            <person name="Pandey M."/>
            <person name="Agarwal S."/>
            <person name="Srivastava S."/>
            <person name="Singh M."/>
            <person name="Sahoo L."/>
            <person name="Jayasankar P."/>
            <person name="Meher P.K."/>
            <person name="Koringa P.G."/>
            <person name="Iquebal M.A."/>
            <person name="Das S.P."/>
            <person name="Bit A."/>
            <person name="Patnaik S."/>
            <person name="Patel N."/>
            <person name="Shah T.M."/>
            <person name="Hinsu A."/>
            <person name="Jena J.K."/>
        </authorList>
    </citation>
    <scope>NUCLEOTIDE SEQUENCE</scope>
    <source>
        <strain evidence="3">CIFAMagur01</strain>
        <tissue evidence="3">Testis</tissue>
    </source>
</reference>
<proteinExistence type="inferred from homology"/>
<dbReference type="Gene3D" id="1.20.58.2190">
    <property type="match status" value="1"/>
</dbReference>
<feature type="non-terminal residue" evidence="3">
    <location>
        <position position="1"/>
    </location>
</feature>
<comment type="similarity">
    <text evidence="1">Belongs to the SPATA2 family.</text>
</comment>
<evidence type="ECO:0000256" key="1">
    <source>
        <dbReference type="ARBA" id="ARBA00038142"/>
    </source>
</evidence>